<sequence length="416" mass="47482">MPKYNCCVPGCTTSHRNKPSGFKFYCILKDTELRKRYDIILRNATLKIDSPSTRICADRWENGEKLSRSHLPPIFPWSKPKQERRKIVKASQEEIEKHSKKRKRSSYPEPVVVEKTKTKNSEEINLVEKQNEMFKSELQKVRSELNCVTSELTKEKQNQAKFDIDSDIEFYTGVPTYKMLTFCFSLLEESSNVNDESTEKTAQPGTPKIGRPRSLSAFEEFVMTLMRLRLGLFQRDLSHRFGISIGTVSNVTRKWMKLIRSQLGHLIRMPNRETIQYYSPPSFKQLFPNVVIVIDCTELEMEKSSALNSQSAYYSSYKSRTTMKVLVGITPSGVLSFISELFPGSTSDQEIVKQSNFLNILSPGDSVMADKGFNIRDELASIGAILEGPSFLKNNTQFTEAEISGKETCTLCAFKE</sequence>
<evidence type="ECO:0000256" key="3">
    <source>
        <dbReference type="ARBA" id="ARBA00022771"/>
    </source>
</evidence>
<evidence type="ECO:0000256" key="7">
    <source>
        <dbReference type="SAM" id="Coils"/>
    </source>
</evidence>
<gene>
    <name evidence="10" type="ORF">P5673_030148</name>
</gene>
<dbReference type="PANTHER" id="PTHR23080:SF133">
    <property type="entry name" value="SI:CH211-262I1.5-RELATED"/>
    <property type="match status" value="1"/>
</dbReference>
<dbReference type="PANTHER" id="PTHR23080">
    <property type="entry name" value="THAP DOMAIN PROTEIN"/>
    <property type="match status" value="1"/>
</dbReference>
<keyword evidence="3 6" id="KW-0863">Zinc-finger</keyword>
<reference evidence="10" key="2">
    <citation type="journal article" date="2023" name="Science">
        <title>Genomic signatures of disease resistance in endangered staghorn corals.</title>
        <authorList>
            <person name="Vollmer S.V."/>
            <person name="Selwyn J.D."/>
            <person name="Despard B.A."/>
            <person name="Roesel C.L."/>
        </authorList>
    </citation>
    <scope>NUCLEOTIDE SEQUENCE</scope>
    <source>
        <strain evidence="10">K2</strain>
    </source>
</reference>
<keyword evidence="4" id="KW-0862">Zinc</keyword>
<protein>
    <recommendedName>
        <fullName evidence="9">THAP-type domain-containing protein</fullName>
    </recommendedName>
</protein>
<dbReference type="Pfam" id="PF13613">
    <property type="entry name" value="HTH_Tnp_4"/>
    <property type="match status" value="1"/>
</dbReference>
<dbReference type="InterPro" id="IPR006612">
    <property type="entry name" value="THAP_Znf"/>
</dbReference>
<evidence type="ECO:0000256" key="5">
    <source>
        <dbReference type="ARBA" id="ARBA00023125"/>
    </source>
</evidence>
<dbReference type="InterPro" id="IPR027806">
    <property type="entry name" value="HARBI1_dom"/>
</dbReference>
<evidence type="ECO:0000256" key="2">
    <source>
        <dbReference type="ARBA" id="ARBA00022723"/>
    </source>
</evidence>
<keyword evidence="7" id="KW-0175">Coiled coil</keyword>
<feature type="coiled-coil region" evidence="7">
    <location>
        <begin position="124"/>
        <end position="158"/>
    </location>
</feature>
<dbReference type="EMBL" id="JARQWQ010000127">
    <property type="protein sequence ID" value="KAK2549325.1"/>
    <property type="molecule type" value="Genomic_DNA"/>
</dbReference>
<comment type="caution">
    <text evidence="10">The sequence shown here is derived from an EMBL/GenBank/DDBJ whole genome shotgun (WGS) entry which is preliminary data.</text>
</comment>
<proteinExistence type="predicted"/>
<dbReference type="Proteomes" id="UP001249851">
    <property type="component" value="Unassembled WGS sequence"/>
</dbReference>
<accession>A0AAD9PVB3</accession>
<reference evidence="10" key="1">
    <citation type="journal article" date="2023" name="G3 (Bethesda)">
        <title>Whole genome assembly and annotation of the endangered Caribbean coral Acropora cervicornis.</title>
        <authorList>
            <person name="Selwyn J.D."/>
            <person name="Vollmer S.V."/>
        </authorList>
    </citation>
    <scope>NUCLEOTIDE SEQUENCE</scope>
    <source>
        <strain evidence="10">K2</strain>
    </source>
</reference>
<evidence type="ECO:0000256" key="1">
    <source>
        <dbReference type="ARBA" id="ARBA00001968"/>
    </source>
</evidence>
<evidence type="ECO:0000313" key="11">
    <source>
        <dbReference type="Proteomes" id="UP001249851"/>
    </source>
</evidence>
<evidence type="ECO:0000313" key="10">
    <source>
        <dbReference type="EMBL" id="KAK2549325.1"/>
    </source>
</evidence>
<evidence type="ECO:0000256" key="8">
    <source>
        <dbReference type="SAM" id="MobiDB-lite"/>
    </source>
</evidence>
<evidence type="ECO:0000259" key="9">
    <source>
        <dbReference type="PROSITE" id="PS50950"/>
    </source>
</evidence>
<feature type="region of interest" description="Disordered" evidence="8">
    <location>
        <begin position="80"/>
        <end position="109"/>
    </location>
</feature>
<dbReference type="PROSITE" id="PS50950">
    <property type="entry name" value="ZF_THAP"/>
    <property type="match status" value="1"/>
</dbReference>
<keyword evidence="2" id="KW-0479">Metal-binding</keyword>
<dbReference type="InterPro" id="IPR027805">
    <property type="entry name" value="Transposase_HTH_dom"/>
</dbReference>
<organism evidence="10 11">
    <name type="scientific">Acropora cervicornis</name>
    <name type="common">Staghorn coral</name>
    <dbReference type="NCBI Taxonomy" id="6130"/>
    <lineage>
        <taxon>Eukaryota</taxon>
        <taxon>Metazoa</taxon>
        <taxon>Cnidaria</taxon>
        <taxon>Anthozoa</taxon>
        <taxon>Hexacorallia</taxon>
        <taxon>Scleractinia</taxon>
        <taxon>Astrocoeniina</taxon>
        <taxon>Acroporidae</taxon>
        <taxon>Acropora</taxon>
    </lineage>
</organism>
<dbReference type="Pfam" id="PF13359">
    <property type="entry name" value="DDE_Tnp_4"/>
    <property type="match status" value="1"/>
</dbReference>
<keyword evidence="11" id="KW-1185">Reference proteome</keyword>
<evidence type="ECO:0000256" key="4">
    <source>
        <dbReference type="ARBA" id="ARBA00022833"/>
    </source>
</evidence>
<dbReference type="GO" id="GO:0008270">
    <property type="term" value="F:zinc ion binding"/>
    <property type="evidence" value="ECO:0007669"/>
    <property type="project" value="UniProtKB-KW"/>
</dbReference>
<dbReference type="AlphaFoldDB" id="A0AAD9PVB3"/>
<dbReference type="GO" id="GO:0003677">
    <property type="term" value="F:DNA binding"/>
    <property type="evidence" value="ECO:0007669"/>
    <property type="project" value="UniProtKB-UniRule"/>
</dbReference>
<keyword evidence="5 6" id="KW-0238">DNA-binding</keyword>
<comment type="cofactor">
    <cofactor evidence="1">
        <name>a divalent metal cation</name>
        <dbReference type="ChEBI" id="CHEBI:60240"/>
    </cofactor>
</comment>
<evidence type="ECO:0000256" key="6">
    <source>
        <dbReference type="PROSITE-ProRule" id="PRU00309"/>
    </source>
</evidence>
<name>A0AAD9PVB3_ACRCE</name>
<feature type="domain" description="THAP-type" evidence="9">
    <location>
        <begin position="1"/>
        <end position="75"/>
    </location>
</feature>